<dbReference type="PANTHER" id="PTHR30118:SF15">
    <property type="entry name" value="TRANSCRIPTIONAL REGULATORY PROTEIN"/>
    <property type="match status" value="1"/>
</dbReference>
<name>A0ABY9TUQ7_9GAMM</name>
<dbReference type="SUPFAM" id="SSF53850">
    <property type="entry name" value="Periplasmic binding protein-like II"/>
    <property type="match status" value="1"/>
</dbReference>
<keyword evidence="7" id="KW-1185">Reference proteome</keyword>
<keyword evidence="4" id="KW-0804">Transcription</keyword>
<dbReference type="Gene3D" id="3.40.190.10">
    <property type="entry name" value="Periplasmic binding protein-like II"/>
    <property type="match status" value="2"/>
</dbReference>
<dbReference type="PANTHER" id="PTHR30118">
    <property type="entry name" value="HTH-TYPE TRANSCRIPTIONAL REGULATOR LEUO-RELATED"/>
    <property type="match status" value="1"/>
</dbReference>
<accession>A0ABY9TUQ7</accession>
<proteinExistence type="inferred from homology"/>
<evidence type="ECO:0000256" key="4">
    <source>
        <dbReference type="ARBA" id="ARBA00023163"/>
    </source>
</evidence>
<evidence type="ECO:0000313" key="7">
    <source>
        <dbReference type="Proteomes" id="UP001258994"/>
    </source>
</evidence>
<organism evidence="6 7">
    <name type="scientific">Thalassotalea psychrophila</name>
    <dbReference type="NCBI Taxonomy" id="3065647"/>
    <lineage>
        <taxon>Bacteria</taxon>
        <taxon>Pseudomonadati</taxon>
        <taxon>Pseudomonadota</taxon>
        <taxon>Gammaproteobacteria</taxon>
        <taxon>Alteromonadales</taxon>
        <taxon>Colwelliaceae</taxon>
        <taxon>Thalassotalea</taxon>
    </lineage>
</organism>
<dbReference type="InterPro" id="IPR036388">
    <property type="entry name" value="WH-like_DNA-bd_sf"/>
</dbReference>
<evidence type="ECO:0000256" key="2">
    <source>
        <dbReference type="ARBA" id="ARBA00023015"/>
    </source>
</evidence>
<dbReference type="PRINTS" id="PR00039">
    <property type="entry name" value="HTHLYSR"/>
</dbReference>
<dbReference type="InterPro" id="IPR050389">
    <property type="entry name" value="LysR-type_TF"/>
</dbReference>
<dbReference type="SUPFAM" id="SSF46785">
    <property type="entry name" value="Winged helix' DNA-binding domain"/>
    <property type="match status" value="1"/>
</dbReference>
<protein>
    <submittedName>
        <fullName evidence="6">LysR family transcriptional regulator</fullName>
    </submittedName>
</protein>
<dbReference type="InterPro" id="IPR000847">
    <property type="entry name" value="LysR_HTH_N"/>
</dbReference>
<dbReference type="RefSeq" id="WP_348391585.1">
    <property type="nucleotide sequence ID" value="NZ_CP134145.1"/>
</dbReference>
<evidence type="ECO:0000256" key="1">
    <source>
        <dbReference type="ARBA" id="ARBA00009437"/>
    </source>
</evidence>
<dbReference type="CDD" id="cd05466">
    <property type="entry name" value="PBP2_LTTR_substrate"/>
    <property type="match status" value="1"/>
</dbReference>
<evidence type="ECO:0000313" key="6">
    <source>
        <dbReference type="EMBL" id="WNC72468.1"/>
    </source>
</evidence>
<dbReference type="EMBL" id="CP134145">
    <property type="protein sequence ID" value="WNC72468.1"/>
    <property type="molecule type" value="Genomic_DNA"/>
</dbReference>
<dbReference type="InterPro" id="IPR005119">
    <property type="entry name" value="LysR_subst-bd"/>
</dbReference>
<sequence length="320" mass="36144">MNKLEQRLNRVDLNLLVALNVIFKELNITKAAEALFVTQPAMSKILKKLRLLFDDPLFYRTSAGMRPTAKAIEIRENLPNILTQIDSLLTTRKFNPDTCSRTFSISIPSVLCHSVLLPFIEKLRSIAPNIKITDCPSEAEPLGSLERGKYDFAIHVVKPQNSSINYTMLGKIKPHVYARKAHPLANLPAANKLADLAKYQFIDYQVGISDSKSFEYPTEKLERILKFKPSVSYRSSHLSLITEILSQDDYLFISPSFMGIDSNFTNKFVSVFELNIPPEHLYELLLLEGPHVAHGAAEQWIKQELINTIKTNSTIGSLNV</sequence>
<dbReference type="PROSITE" id="PS50931">
    <property type="entry name" value="HTH_LYSR"/>
    <property type="match status" value="1"/>
</dbReference>
<keyword evidence="2" id="KW-0805">Transcription regulation</keyword>
<dbReference type="Pfam" id="PF03466">
    <property type="entry name" value="LysR_substrate"/>
    <property type="match status" value="1"/>
</dbReference>
<dbReference type="Proteomes" id="UP001258994">
    <property type="component" value="Chromosome"/>
</dbReference>
<dbReference type="Gene3D" id="1.10.10.10">
    <property type="entry name" value="Winged helix-like DNA-binding domain superfamily/Winged helix DNA-binding domain"/>
    <property type="match status" value="1"/>
</dbReference>
<evidence type="ECO:0000256" key="3">
    <source>
        <dbReference type="ARBA" id="ARBA00023125"/>
    </source>
</evidence>
<evidence type="ECO:0000259" key="5">
    <source>
        <dbReference type="PROSITE" id="PS50931"/>
    </source>
</evidence>
<dbReference type="InterPro" id="IPR036390">
    <property type="entry name" value="WH_DNA-bd_sf"/>
</dbReference>
<dbReference type="Pfam" id="PF00126">
    <property type="entry name" value="HTH_1"/>
    <property type="match status" value="1"/>
</dbReference>
<keyword evidence="3" id="KW-0238">DNA-binding</keyword>
<feature type="domain" description="HTH lysR-type" evidence="5">
    <location>
        <begin position="11"/>
        <end position="68"/>
    </location>
</feature>
<reference evidence="7" key="1">
    <citation type="submission" date="2023-09" db="EMBL/GenBank/DDBJ databases">
        <authorList>
            <person name="Li S."/>
            <person name="Li X."/>
            <person name="Zhang C."/>
            <person name="Zhao Z."/>
        </authorList>
    </citation>
    <scope>NUCLEOTIDE SEQUENCE [LARGE SCALE GENOMIC DNA]</scope>
    <source>
        <strain evidence="7">SQ149</strain>
    </source>
</reference>
<gene>
    <name evidence="6" type="ORF">RGQ13_00405</name>
</gene>
<comment type="similarity">
    <text evidence="1">Belongs to the LysR transcriptional regulatory family.</text>
</comment>